<feature type="compositionally biased region" description="Polar residues" evidence="4">
    <location>
        <begin position="462"/>
        <end position="476"/>
    </location>
</feature>
<proteinExistence type="predicted"/>
<feature type="compositionally biased region" description="Polar residues" evidence="4">
    <location>
        <begin position="386"/>
        <end position="401"/>
    </location>
</feature>
<dbReference type="EMBL" id="CAVMBE010000002">
    <property type="protein sequence ID" value="CAK3783277.1"/>
    <property type="molecule type" value="Genomic_DNA"/>
</dbReference>
<gene>
    <name evidence="7" type="ORF">LECACI_7A000600</name>
</gene>
<feature type="compositionally biased region" description="Basic and acidic residues" evidence="4">
    <location>
        <begin position="1"/>
        <end position="10"/>
    </location>
</feature>
<feature type="compositionally biased region" description="Low complexity" evidence="4">
    <location>
        <begin position="485"/>
        <end position="504"/>
    </location>
</feature>
<dbReference type="GO" id="GO:0005096">
    <property type="term" value="F:GTPase activator activity"/>
    <property type="evidence" value="ECO:0007669"/>
    <property type="project" value="UniProtKB-KW"/>
</dbReference>
<dbReference type="PANTHER" id="PTHR23176">
    <property type="entry name" value="RHO/RAC/CDC GTPASE-ACTIVATING PROTEIN"/>
    <property type="match status" value="1"/>
</dbReference>
<feature type="region of interest" description="Disordered" evidence="4">
    <location>
        <begin position="358"/>
        <end position="505"/>
    </location>
</feature>
<evidence type="ECO:0000256" key="2">
    <source>
        <dbReference type="PROSITE-ProRule" id="PRU01077"/>
    </source>
</evidence>
<feature type="domain" description="F-BAR" evidence="6">
    <location>
        <begin position="65"/>
        <end position="329"/>
    </location>
</feature>
<feature type="region of interest" description="Disordered" evidence="4">
    <location>
        <begin position="1"/>
        <end position="62"/>
    </location>
</feature>
<evidence type="ECO:0000313" key="8">
    <source>
        <dbReference type="Proteomes" id="UP001296104"/>
    </source>
</evidence>
<sequence>MSGEFNRDEINGDAAASPALGTAPPVALPSTTNGGSTEALESPVANPPGSSGSTVNNNGPTGLSKAVEEVMYSDIGINTLLNRLKQSIASARDFAQFLRRRSSLEEEQAKGLKKLAQQHLEDMKKGDKRGGSWGQQLSEVLRIHERMADNGMQFALSLHQMHEDMDVLSANMERGRKQWKHEGLDAEKKASDAEQAMQKAKARYDSLAEDYDRARTGDTKGSRRIGLKGPKSAEQYEQDINRKMQAADEDYKEKVRQAASQREQLVKVDRPKAVKALQELIQECDSALTLQLQKFATFNEKLLLGNGLAVSPLADRDGPAKSMRDLVQEIDNERDFHGYLGGHSGKVTRPSEIRYEAHPTQAPKTQLPKTTTQPAQPPASQPLTLNTASSQPSSMHSKYATQQPPQSSYSQQPPSSSYGYPQGTQDVQAPSYATNQSPYSPQTQVRDAYNSTPPYPMPPSDRTASGFNSHQQTTGSIPAAPPQITPSSFSPTGSTPTSAAPPSGKGRVFGVSLDELFTRDQSAVPIIVFQCIQAVDIFGLESDGIYRHNGTHSHVNALRQKFDTLPPSSQELDFRNPSNFYHDVNAVGSLLKQFFRELPDPLFTRVGYSAFIAAAKEDHEDQRRDGLHQAINDLPDPNYATLRALVLHLSRVSHNVAQTRMTSENLAVCFAPTLMGANSTAPGANNANLADASWQTRALSTILANATAIFDED</sequence>
<evidence type="ECO:0000256" key="3">
    <source>
        <dbReference type="SAM" id="Coils"/>
    </source>
</evidence>
<name>A0AAI8W1F6_9PEZI</name>
<feature type="compositionally biased region" description="Polar residues" evidence="4">
    <location>
        <begin position="424"/>
        <end position="452"/>
    </location>
</feature>
<dbReference type="InterPro" id="IPR008936">
    <property type="entry name" value="Rho_GTPase_activation_prot"/>
</dbReference>
<reference evidence="7" key="1">
    <citation type="submission" date="2023-11" db="EMBL/GenBank/DDBJ databases">
        <authorList>
            <person name="Alioto T."/>
            <person name="Alioto T."/>
            <person name="Gomez Garrido J."/>
        </authorList>
    </citation>
    <scope>NUCLEOTIDE SEQUENCE</scope>
</reference>
<dbReference type="InterPro" id="IPR050729">
    <property type="entry name" value="Rho-GAP"/>
</dbReference>
<dbReference type="Pfam" id="PF00620">
    <property type="entry name" value="RhoGAP"/>
    <property type="match status" value="1"/>
</dbReference>
<dbReference type="SUPFAM" id="SSF103657">
    <property type="entry name" value="BAR/IMD domain-like"/>
    <property type="match status" value="1"/>
</dbReference>
<keyword evidence="1" id="KW-0343">GTPase activation</keyword>
<dbReference type="CDD" id="cd07652">
    <property type="entry name" value="F-BAR_Rgd1"/>
    <property type="match status" value="1"/>
</dbReference>
<protein>
    <submittedName>
        <fullName evidence="7">RHO GTPase-activating RGD1-like</fullName>
    </submittedName>
</protein>
<organism evidence="7 8">
    <name type="scientific">Lecanosticta acicola</name>
    <dbReference type="NCBI Taxonomy" id="111012"/>
    <lineage>
        <taxon>Eukaryota</taxon>
        <taxon>Fungi</taxon>
        <taxon>Dikarya</taxon>
        <taxon>Ascomycota</taxon>
        <taxon>Pezizomycotina</taxon>
        <taxon>Dothideomycetes</taxon>
        <taxon>Dothideomycetidae</taxon>
        <taxon>Mycosphaerellales</taxon>
        <taxon>Mycosphaerellaceae</taxon>
        <taxon>Lecanosticta</taxon>
    </lineage>
</organism>
<dbReference type="SUPFAM" id="SSF48350">
    <property type="entry name" value="GTPase activation domain, GAP"/>
    <property type="match status" value="1"/>
</dbReference>
<dbReference type="AlphaFoldDB" id="A0AAI8W1F6"/>
<keyword evidence="2 3" id="KW-0175">Coiled coil</keyword>
<dbReference type="PROSITE" id="PS51741">
    <property type="entry name" value="F_BAR"/>
    <property type="match status" value="1"/>
</dbReference>
<feature type="coiled-coil region" evidence="3">
    <location>
        <begin position="183"/>
        <end position="210"/>
    </location>
</feature>
<dbReference type="InterPro" id="IPR027267">
    <property type="entry name" value="AH/BAR_dom_sf"/>
</dbReference>
<comment type="caution">
    <text evidence="7">The sequence shown here is derived from an EMBL/GenBank/DDBJ whole genome shotgun (WGS) entry which is preliminary data.</text>
</comment>
<dbReference type="FunFam" id="1.20.1270.60:FF:000063">
    <property type="entry name" value="Rho GTPase activator"/>
    <property type="match status" value="1"/>
</dbReference>
<dbReference type="Proteomes" id="UP001296104">
    <property type="component" value="Unassembled WGS sequence"/>
</dbReference>
<dbReference type="InterPro" id="IPR001060">
    <property type="entry name" value="FCH_dom"/>
</dbReference>
<dbReference type="Gene3D" id="1.20.1270.60">
    <property type="entry name" value="Arfaptin homology (AH) domain/BAR domain"/>
    <property type="match status" value="1"/>
</dbReference>
<keyword evidence="8" id="KW-1185">Reference proteome</keyword>
<feature type="compositionally biased region" description="Low complexity" evidence="4">
    <location>
        <begin position="402"/>
        <end position="423"/>
    </location>
</feature>
<evidence type="ECO:0000259" key="6">
    <source>
        <dbReference type="PROSITE" id="PS51741"/>
    </source>
</evidence>
<dbReference type="GO" id="GO:0007165">
    <property type="term" value="P:signal transduction"/>
    <property type="evidence" value="ECO:0007669"/>
    <property type="project" value="InterPro"/>
</dbReference>
<feature type="compositionally biased region" description="Low complexity" evidence="4">
    <location>
        <begin position="359"/>
        <end position="374"/>
    </location>
</feature>
<feature type="domain" description="Rho-GAP" evidence="5">
    <location>
        <begin position="511"/>
        <end position="710"/>
    </location>
</feature>
<evidence type="ECO:0000256" key="1">
    <source>
        <dbReference type="ARBA" id="ARBA00022468"/>
    </source>
</evidence>
<dbReference type="PANTHER" id="PTHR23176:SF136">
    <property type="entry name" value="RHO GTPASE ACTIVATOR (RGD1)"/>
    <property type="match status" value="1"/>
</dbReference>
<evidence type="ECO:0000313" key="7">
    <source>
        <dbReference type="EMBL" id="CAK3783277.1"/>
    </source>
</evidence>
<feature type="region of interest" description="Disordered" evidence="4">
    <location>
        <begin position="214"/>
        <end position="233"/>
    </location>
</feature>
<dbReference type="SMART" id="SM00324">
    <property type="entry name" value="RhoGAP"/>
    <property type="match status" value="1"/>
</dbReference>
<dbReference type="SMART" id="SM00055">
    <property type="entry name" value="FCH"/>
    <property type="match status" value="1"/>
</dbReference>
<dbReference type="InterPro" id="IPR000198">
    <property type="entry name" value="RhoGAP_dom"/>
</dbReference>
<accession>A0AAI8W1F6</accession>
<evidence type="ECO:0000256" key="4">
    <source>
        <dbReference type="SAM" id="MobiDB-lite"/>
    </source>
</evidence>
<dbReference type="Gene3D" id="1.10.555.10">
    <property type="entry name" value="Rho GTPase activation protein"/>
    <property type="match status" value="1"/>
</dbReference>
<dbReference type="GO" id="GO:0005938">
    <property type="term" value="C:cell cortex"/>
    <property type="evidence" value="ECO:0007669"/>
    <property type="project" value="UniProtKB-ARBA"/>
</dbReference>
<dbReference type="PROSITE" id="PS50238">
    <property type="entry name" value="RHOGAP"/>
    <property type="match status" value="1"/>
</dbReference>
<dbReference type="InterPro" id="IPR031160">
    <property type="entry name" value="F_BAR_dom"/>
</dbReference>
<dbReference type="Pfam" id="PF00611">
    <property type="entry name" value="FCH"/>
    <property type="match status" value="1"/>
</dbReference>
<evidence type="ECO:0000259" key="5">
    <source>
        <dbReference type="PROSITE" id="PS50238"/>
    </source>
</evidence>
<feature type="compositionally biased region" description="Polar residues" evidence="4">
    <location>
        <begin position="48"/>
        <end position="61"/>
    </location>
</feature>